<proteinExistence type="predicted"/>
<dbReference type="SUPFAM" id="SSF74853">
    <property type="entry name" value="Lamin A/C globular tail domain"/>
    <property type="match status" value="1"/>
</dbReference>
<dbReference type="Pfam" id="PF02018">
    <property type="entry name" value="CBM_4_9"/>
    <property type="match status" value="1"/>
</dbReference>
<protein>
    <submittedName>
        <fullName evidence="6">Lamin tail domain-containing protein</fullName>
    </submittedName>
</protein>
<feature type="region of interest" description="Disordered" evidence="3">
    <location>
        <begin position="371"/>
        <end position="390"/>
    </location>
</feature>
<dbReference type="SUPFAM" id="SSF49785">
    <property type="entry name" value="Galactose-binding domain-like"/>
    <property type="match status" value="1"/>
</dbReference>
<dbReference type="Gene3D" id="2.60.120.260">
    <property type="entry name" value="Galactose-binding domain-like"/>
    <property type="match status" value="1"/>
</dbReference>
<dbReference type="RefSeq" id="WP_240572124.1">
    <property type="nucleotide sequence ID" value="NZ_CP136709.1"/>
</dbReference>
<evidence type="ECO:0000256" key="1">
    <source>
        <dbReference type="ARBA" id="ARBA00022729"/>
    </source>
</evidence>
<keyword evidence="2" id="KW-0378">Hydrolase</keyword>
<feature type="chain" id="PRO_5046623774" evidence="4">
    <location>
        <begin position="20"/>
        <end position="674"/>
    </location>
</feature>
<evidence type="ECO:0000313" key="6">
    <source>
        <dbReference type="EMBL" id="MCH4551800.1"/>
    </source>
</evidence>
<evidence type="ECO:0000256" key="2">
    <source>
        <dbReference type="ARBA" id="ARBA00022801"/>
    </source>
</evidence>
<reference evidence="6" key="1">
    <citation type="submission" date="2022-02" db="EMBL/GenBank/DDBJ databases">
        <title>Aestuariibaculum sp., a marine bacterium isolated from sediment in Guangxi.</title>
        <authorList>
            <person name="Ying J."/>
        </authorList>
    </citation>
    <scope>NUCLEOTIDE SEQUENCE</scope>
    <source>
        <strain evidence="6">L182</strain>
    </source>
</reference>
<organism evidence="6 7">
    <name type="scientific">Aestuariibaculum lutulentum</name>
    <dbReference type="NCBI Taxonomy" id="2920935"/>
    <lineage>
        <taxon>Bacteria</taxon>
        <taxon>Pseudomonadati</taxon>
        <taxon>Bacteroidota</taxon>
        <taxon>Flavobacteriia</taxon>
        <taxon>Flavobacteriales</taxon>
        <taxon>Flavobacteriaceae</taxon>
    </lineage>
</organism>
<sequence length="674" mass="71308">MKKLYFLLFTFLITSLSFAQNVVINGDFESWTGGALDTWTSESGTTITQETTTVSEGTYAANFELTTATQGDTDFRQTITVTNGNTYDVSVKVYHTDNESQVRIYAGDYRGYSDETLINEWQTITYQYVATADGPIEFGLRFYDVSATFDGSSTIIIDDYQVIESTPPSSCFNLSTGSEKFESVPVTVNSGSSSEWTESSGTYSVNGYCGSGCVEEVESWLVFGPLDLTSVTDLTLSFNASESFGTTDLNINYTNSYSGCPSGTSWTTAQSITDAGSIVVNLSTASGTTVFIGIQYLDDGVDGYSSWELSNIILDATNCPVLGSRPTSDCGTCDLVFGTETYNCQSNTAGNDNDSVIIEIPYTGIESNSNLSTTSGGTIGGDSPSTTTDGTITISGLSEGDSWDLLITGGDCDGTTISGTIPSAICDPLDVDLIINEILADPDAATGDANGDGIIDTSDDEFVEIYNNGTSSVDLSDYTLEDGVALRHTFPASTILPANSFITIFGGGTPTNIPGLSQVASSGALGLNNGGDTVTLKNPSDVVVVTYTYGGEGGDNQSISREPDFTGDFVLHTLIVANSVQFSPGAKNDGTALSNKNFDIAGFKMFPNPTSLGFVNVTAKSTSLMDIAVFDLLGKQVIKQSVSNKLDVSNLKSGVYIMKITQDDAVSTRKLVIK</sequence>
<keyword evidence="7" id="KW-1185">Reference proteome</keyword>
<feature type="domain" description="LTD" evidence="5">
    <location>
        <begin position="415"/>
        <end position="551"/>
    </location>
</feature>
<dbReference type="NCBIfam" id="TIGR04183">
    <property type="entry name" value="Por_Secre_tail"/>
    <property type="match status" value="1"/>
</dbReference>
<dbReference type="InterPro" id="IPR001322">
    <property type="entry name" value="Lamin_tail_dom"/>
</dbReference>
<feature type="signal peptide" evidence="4">
    <location>
        <begin position="1"/>
        <end position="19"/>
    </location>
</feature>
<gene>
    <name evidence="6" type="ORF">MKW35_04155</name>
</gene>
<dbReference type="Pfam" id="PF00932">
    <property type="entry name" value="LTD"/>
    <property type="match status" value="1"/>
</dbReference>
<dbReference type="InterPro" id="IPR003305">
    <property type="entry name" value="CenC_carb-bd"/>
</dbReference>
<evidence type="ECO:0000256" key="4">
    <source>
        <dbReference type="SAM" id="SignalP"/>
    </source>
</evidence>
<evidence type="ECO:0000256" key="3">
    <source>
        <dbReference type="SAM" id="MobiDB-lite"/>
    </source>
</evidence>
<comment type="caution">
    <text evidence="6">The sequence shown here is derived from an EMBL/GenBank/DDBJ whole genome shotgun (WGS) entry which is preliminary data.</text>
</comment>
<evidence type="ECO:0000313" key="7">
    <source>
        <dbReference type="Proteomes" id="UP001156141"/>
    </source>
</evidence>
<dbReference type="Gene3D" id="2.60.40.1260">
    <property type="entry name" value="Lamin Tail domain"/>
    <property type="match status" value="1"/>
</dbReference>
<dbReference type="InterPro" id="IPR008979">
    <property type="entry name" value="Galactose-bd-like_sf"/>
</dbReference>
<evidence type="ECO:0000259" key="5">
    <source>
        <dbReference type="PROSITE" id="PS51841"/>
    </source>
</evidence>
<name>A0ABS9RFS8_9FLAO</name>
<accession>A0ABS9RFS8</accession>
<dbReference type="EMBL" id="JAKVQD010000001">
    <property type="protein sequence ID" value="MCH4551800.1"/>
    <property type="molecule type" value="Genomic_DNA"/>
</dbReference>
<keyword evidence="1 4" id="KW-0732">Signal</keyword>
<dbReference type="Pfam" id="PF18962">
    <property type="entry name" value="Por_Secre_tail"/>
    <property type="match status" value="1"/>
</dbReference>
<dbReference type="Proteomes" id="UP001156141">
    <property type="component" value="Unassembled WGS sequence"/>
</dbReference>
<dbReference type="InterPro" id="IPR026444">
    <property type="entry name" value="Secre_tail"/>
</dbReference>
<dbReference type="InterPro" id="IPR036415">
    <property type="entry name" value="Lamin_tail_dom_sf"/>
</dbReference>
<dbReference type="PROSITE" id="PS51841">
    <property type="entry name" value="LTD"/>
    <property type="match status" value="1"/>
</dbReference>